<dbReference type="Proteomes" id="UP000265725">
    <property type="component" value="Chromosome"/>
</dbReference>
<accession>A0A385YVK4</accession>
<dbReference type="PROSITE" id="PS51257">
    <property type="entry name" value="PROKAR_LIPOPROTEIN"/>
    <property type="match status" value="1"/>
</dbReference>
<organism evidence="4 5">
    <name type="scientific">Paenisporosarcina cavernae</name>
    <dbReference type="NCBI Taxonomy" id="2320858"/>
    <lineage>
        <taxon>Bacteria</taxon>
        <taxon>Bacillati</taxon>
        <taxon>Bacillota</taxon>
        <taxon>Bacilli</taxon>
        <taxon>Bacillales</taxon>
        <taxon>Caryophanaceae</taxon>
        <taxon>Paenisporosarcina</taxon>
    </lineage>
</organism>
<keyword evidence="2" id="KW-0732">Signal</keyword>
<evidence type="ECO:0000259" key="3">
    <source>
        <dbReference type="Pfam" id="PF17898"/>
    </source>
</evidence>
<reference evidence="5" key="1">
    <citation type="submission" date="2018-09" db="EMBL/GenBank/DDBJ databases">
        <authorList>
            <person name="Zhu H."/>
        </authorList>
    </citation>
    <scope>NUCLEOTIDE SEQUENCE [LARGE SCALE GENOMIC DNA]</scope>
    <source>
        <strain evidence="5">K2R23-3</strain>
    </source>
</reference>
<dbReference type="RefSeq" id="WP_119884291.1">
    <property type="nucleotide sequence ID" value="NZ_CP032418.1"/>
</dbReference>
<gene>
    <name evidence="4" type="ORF">D3873_12365</name>
</gene>
<feature type="region of interest" description="Disordered" evidence="1">
    <location>
        <begin position="165"/>
        <end position="196"/>
    </location>
</feature>
<evidence type="ECO:0000313" key="5">
    <source>
        <dbReference type="Proteomes" id="UP000265725"/>
    </source>
</evidence>
<sequence length="196" mass="22683">MKWFIPLVFLLFLSGCQQAESKPSYEETKKMVLDTLQTEDGKETMRKILSDPAFKEMLVLEDSVVKESIEKNIWSEDAKKFWKTTFEDPLFTETFAKSLESQQKDVLKQLMKDPSYQEEWQTFLSDPAMKEELASVFKQGDMRKELQKIVEDVIQNPLMQSKWQELILQSSQPTESAPPSKQANQNNSTTSKPSAQ</sequence>
<evidence type="ECO:0000256" key="2">
    <source>
        <dbReference type="SAM" id="SignalP"/>
    </source>
</evidence>
<dbReference type="EMBL" id="CP032418">
    <property type="protein sequence ID" value="AYC30574.1"/>
    <property type="molecule type" value="Genomic_DNA"/>
</dbReference>
<dbReference type="InterPro" id="IPR041262">
    <property type="entry name" value="GerD_central"/>
</dbReference>
<protein>
    <submittedName>
        <fullName evidence="4">Spore gernimation protein</fullName>
    </submittedName>
</protein>
<keyword evidence="5" id="KW-1185">Reference proteome</keyword>
<feature type="chain" id="PRO_5039585003" evidence="2">
    <location>
        <begin position="20"/>
        <end position="196"/>
    </location>
</feature>
<feature type="signal peptide" evidence="2">
    <location>
        <begin position="1"/>
        <end position="19"/>
    </location>
</feature>
<dbReference type="KEGG" id="paek:D3873_12365"/>
<dbReference type="AlphaFoldDB" id="A0A385YVK4"/>
<evidence type="ECO:0000313" key="4">
    <source>
        <dbReference type="EMBL" id="AYC30574.1"/>
    </source>
</evidence>
<dbReference type="OrthoDB" id="2375836at2"/>
<name>A0A385YVK4_9BACL</name>
<dbReference type="Pfam" id="PF17898">
    <property type="entry name" value="GerD"/>
    <property type="match status" value="1"/>
</dbReference>
<evidence type="ECO:0000256" key="1">
    <source>
        <dbReference type="SAM" id="MobiDB-lite"/>
    </source>
</evidence>
<dbReference type="NCBIfam" id="NF040801">
    <property type="entry name" value="spore_GerD"/>
    <property type="match status" value="1"/>
</dbReference>
<proteinExistence type="predicted"/>
<feature type="domain" description="Spore germination GerD central core" evidence="3">
    <location>
        <begin position="58"/>
        <end position="170"/>
    </location>
</feature>